<name>A0A9P0MTX8_NEZVI</name>
<dbReference type="GO" id="GO:0005930">
    <property type="term" value="C:axoneme"/>
    <property type="evidence" value="ECO:0007669"/>
    <property type="project" value="InterPro"/>
</dbReference>
<dbReference type="PANTHER" id="PTHR18962">
    <property type="entry name" value="COILED-COIL DOMAIN-CONTAINING PROTEIN 39"/>
    <property type="match status" value="1"/>
</dbReference>
<feature type="coiled-coil region" evidence="5">
    <location>
        <begin position="174"/>
        <end position="229"/>
    </location>
</feature>
<dbReference type="AlphaFoldDB" id="A0A9P0MTX8"/>
<feature type="coiled-coil region" evidence="5">
    <location>
        <begin position="391"/>
        <end position="571"/>
    </location>
</feature>
<dbReference type="OrthoDB" id="420518at2759"/>
<protein>
    <recommendedName>
        <fullName evidence="2">Coiled-coil domain-containing protein 39</fullName>
    </recommendedName>
</protein>
<keyword evidence="3 5" id="KW-0175">Coiled coil</keyword>
<evidence type="ECO:0000256" key="3">
    <source>
        <dbReference type="ARBA" id="ARBA00023054"/>
    </source>
</evidence>
<evidence type="ECO:0000313" key="6">
    <source>
        <dbReference type="EMBL" id="CAH1403241.1"/>
    </source>
</evidence>
<gene>
    <name evidence="6" type="ORF">NEZAVI_LOCUS11878</name>
</gene>
<proteinExistence type="inferred from homology"/>
<feature type="coiled-coil region" evidence="5">
    <location>
        <begin position="20"/>
        <end position="138"/>
    </location>
</feature>
<dbReference type="Proteomes" id="UP001152798">
    <property type="component" value="Chromosome 5"/>
</dbReference>
<dbReference type="GO" id="GO:0036159">
    <property type="term" value="P:inner dynein arm assembly"/>
    <property type="evidence" value="ECO:0007669"/>
    <property type="project" value="InterPro"/>
</dbReference>
<evidence type="ECO:0000256" key="2">
    <source>
        <dbReference type="ARBA" id="ARBA00016725"/>
    </source>
</evidence>
<dbReference type="EMBL" id="OV725081">
    <property type="protein sequence ID" value="CAH1403241.1"/>
    <property type="molecule type" value="Genomic_DNA"/>
</dbReference>
<sequence>MVREMKEVLKLLGWGDGFKIPVANDENKELERQVEELLKKKAAVIVETEVINEQKDVLKKHLKTMEAEKNHNQKLLNSLQKQLDDDVHGMKKLEIESNKQSNEIKDMKKEIFDMNNNINKLKSDISHSTNKMNSLKESLQWGEDALFAWEEELAKGEKEMEFLKNFKAQDDEKFQKLDLERKQVEADLNEAKALEKREADRQLILESQLENISKLYKEAYNEKKRLTKVWFDSANVIHNREEDIQRNEEILCDVKNKARNKCIELYDQKSFYEEIKNMNDMIRKEIYKDQTQFGKLKETVYELENVTQFYKNEVDLRRKASGGMGTKLEGQRLKNAELTEKNKSRLQKYNKILEQNIHLQEQCDVLKVDSMSAEQKYKNAQNMYEMSCKASAEDTRELERLNMLILQLKQEYGKLNEKYMVKKKELSFLIKAEEDLLIKLNNQEKKCMDLENDVANLLTEESVLASQIIELQNKCSSRDEKEELEKEISELQLKENDLIKEQNRTHLHIKTIQKEYKDFINKLRNGEEEIKTLEENFRLMKRENEFGKKEIEKTKEEINKFRLQLNLLMMKESYSEQSIARQDDTVSKLERQRIILEAAMKERKLEIDAQREMLIGKKRTLMEERSMFKRSIEYLHMRIKQIQSKYFLSMDLLGKDESGESLSVAHFKIQLAQEKYELQIEGDNLEAKINKIEKEIQAMENTLKLLTSANENYKISLETMDGDDPEMVEKERLEKKYYEARKLIKEDSDLLISVKKEIETLMSETSRIKEIAKELEEEWKQKEKEESFLEKELGTKYTKLNRATQILTKVMNEVQKCKEPLPYKKLAQKEIDIRMMEERNECVLQQLSELTVNYLETKPIVCRYVTENGLKLPQSTTTVNKSNFTISTIGMETSRSKTSVRSDSTAASVITLDPNVIFKLTPSCLSQKRK</sequence>
<dbReference type="PANTHER" id="PTHR18962:SF0">
    <property type="entry name" value="COILED-COIL DOMAIN-CONTAINING PROTEIN 39"/>
    <property type="match status" value="1"/>
</dbReference>
<evidence type="ECO:0000313" key="7">
    <source>
        <dbReference type="Proteomes" id="UP001152798"/>
    </source>
</evidence>
<dbReference type="GO" id="GO:0060287">
    <property type="term" value="P:epithelial cilium movement involved in determination of left/right asymmetry"/>
    <property type="evidence" value="ECO:0007669"/>
    <property type="project" value="TreeGrafter"/>
</dbReference>
<accession>A0A9P0MTX8</accession>
<dbReference type="Pfam" id="PF24161">
    <property type="entry name" value="CCDC39"/>
    <property type="match status" value="1"/>
</dbReference>
<keyword evidence="7" id="KW-1185">Reference proteome</keyword>
<dbReference type="GO" id="GO:0005576">
    <property type="term" value="C:extracellular region"/>
    <property type="evidence" value="ECO:0007669"/>
    <property type="project" value="GOC"/>
</dbReference>
<dbReference type="GO" id="GO:0060285">
    <property type="term" value="P:cilium-dependent cell motility"/>
    <property type="evidence" value="ECO:0007669"/>
    <property type="project" value="TreeGrafter"/>
</dbReference>
<feature type="coiled-coil region" evidence="5">
    <location>
        <begin position="826"/>
        <end position="853"/>
    </location>
</feature>
<dbReference type="InterPro" id="IPR033290">
    <property type="entry name" value="CCDC39"/>
</dbReference>
<evidence type="ECO:0000256" key="4">
    <source>
        <dbReference type="ARBA" id="ARBA00045182"/>
    </source>
</evidence>
<organism evidence="6 7">
    <name type="scientific">Nezara viridula</name>
    <name type="common">Southern green stink bug</name>
    <name type="synonym">Cimex viridulus</name>
    <dbReference type="NCBI Taxonomy" id="85310"/>
    <lineage>
        <taxon>Eukaryota</taxon>
        <taxon>Metazoa</taxon>
        <taxon>Ecdysozoa</taxon>
        <taxon>Arthropoda</taxon>
        <taxon>Hexapoda</taxon>
        <taxon>Insecta</taxon>
        <taxon>Pterygota</taxon>
        <taxon>Neoptera</taxon>
        <taxon>Paraneoptera</taxon>
        <taxon>Hemiptera</taxon>
        <taxon>Heteroptera</taxon>
        <taxon>Panheteroptera</taxon>
        <taxon>Pentatomomorpha</taxon>
        <taxon>Pentatomoidea</taxon>
        <taxon>Pentatomidae</taxon>
        <taxon>Pentatominae</taxon>
        <taxon>Nezara</taxon>
    </lineage>
</organism>
<comment type="function">
    <text evidence="4">Required for assembly of dynein regulatory complex (DRC) and inner dynein arm (IDA) complexes, which are responsible for ciliary beat regulation, thereby playing a central role in motility in cilia and flagella. Probably acts together with CCDC40 to form a molecular ruler that determines the 96 nanometer (nm) repeat length and arrangements of components in cilia and flagella. Not required for outer dynein arm complexes assembly.</text>
</comment>
<reference evidence="6" key="1">
    <citation type="submission" date="2022-01" db="EMBL/GenBank/DDBJ databases">
        <authorList>
            <person name="King R."/>
        </authorList>
    </citation>
    <scope>NUCLEOTIDE SEQUENCE</scope>
</reference>
<evidence type="ECO:0000256" key="1">
    <source>
        <dbReference type="ARBA" id="ARBA00005805"/>
    </source>
</evidence>
<feature type="coiled-coil region" evidence="5">
    <location>
        <begin position="675"/>
        <end position="716"/>
    </location>
</feature>
<evidence type="ECO:0000256" key="5">
    <source>
        <dbReference type="SAM" id="Coils"/>
    </source>
</evidence>
<comment type="similarity">
    <text evidence="1">Belongs to the CCDC39 family.</text>
</comment>
<feature type="coiled-coil region" evidence="5">
    <location>
        <begin position="758"/>
        <end position="792"/>
    </location>
</feature>